<proteinExistence type="predicted"/>
<evidence type="ECO:0000313" key="3">
    <source>
        <dbReference type="EMBL" id="GJU03069.1"/>
    </source>
</evidence>
<sequence>MIVQAQEQVGEGLEIPTDSHHTPTTTQPSTSKPQKKQSRRKQRKDTKDPQLSGPIEPITGDTENMASVPTNSNDSLLSGEDRLKLNELMELCAKLSERVLALETTKTNQALEIDSLKRKVKKLEKKKGSRTYRFKRLYKVGRSARVVSSEDEGLGAQEDASKQGKKIDEIDQDAEVTLVDETQRRYGDNLMFDTGVLDNEQNMAEKEVDMAKKDVSTADLVTTVGEVVTTTNVVVSTAEVTTDSTTTKTINELTLAQTLIEIKAAKPKVVTTAATTTTTAVTRPKAIGVVVKEPQPSQLPQAKDKGKAKMVEPEKPLKKKDQIMFDKEVAQKLQAQLDAELEEEDKLARQREEDPNIAE</sequence>
<keyword evidence="4" id="KW-1185">Reference proteome</keyword>
<feature type="coiled-coil region" evidence="1">
    <location>
        <begin position="85"/>
        <end position="126"/>
    </location>
</feature>
<organism evidence="3 4">
    <name type="scientific">Tanacetum coccineum</name>
    <dbReference type="NCBI Taxonomy" id="301880"/>
    <lineage>
        <taxon>Eukaryota</taxon>
        <taxon>Viridiplantae</taxon>
        <taxon>Streptophyta</taxon>
        <taxon>Embryophyta</taxon>
        <taxon>Tracheophyta</taxon>
        <taxon>Spermatophyta</taxon>
        <taxon>Magnoliopsida</taxon>
        <taxon>eudicotyledons</taxon>
        <taxon>Gunneridae</taxon>
        <taxon>Pentapetalae</taxon>
        <taxon>asterids</taxon>
        <taxon>campanulids</taxon>
        <taxon>Asterales</taxon>
        <taxon>Asteraceae</taxon>
        <taxon>Asteroideae</taxon>
        <taxon>Anthemideae</taxon>
        <taxon>Anthemidinae</taxon>
        <taxon>Tanacetum</taxon>
    </lineage>
</organism>
<feature type="region of interest" description="Disordered" evidence="2">
    <location>
        <begin position="1"/>
        <end position="78"/>
    </location>
</feature>
<accession>A0ABQ5IS85</accession>
<feature type="compositionally biased region" description="Basic and acidic residues" evidence="2">
    <location>
        <begin position="346"/>
        <end position="359"/>
    </location>
</feature>
<protein>
    <submittedName>
        <fullName evidence="3">Uncharacterized protein</fullName>
    </submittedName>
</protein>
<feature type="compositionally biased region" description="Low complexity" evidence="2">
    <location>
        <begin position="22"/>
        <end position="32"/>
    </location>
</feature>
<feature type="compositionally biased region" description="Polar residues" evidence="2">
    <location>
        <begin position="61"/>
        <end position="76"/>
    </location>
</feature>
<dbReference type="EMBL" id="BQNB010021117">
    <property type="protein sequence ID" value="GJU03069.1"/>
    <property type="molecule type" value="Genomic_DNA"/>
</dbReference>
<reference evidence="3" key="2">
    <citation type="submission" date="2022-01" db="EMBL/GenBank/DDBJ databases">
        <authorList>
            <person name="Yamashiro T."/>
            <person name="Shiraishi A."/>
            <person name="Satake H."/>
            <person name="Nakayama K."/>
        </authorList>
    </citation>
    <scope>NUCLEOTIDE SEQUENCE</scope>
</reference>
<reference evidence="3" key="1">
    <citation type="journal article" date="2022" name="Int. J. Mol. Sci.">
        <title>Draft Genome of Tanacetum Coccineum: Genomic Comparison of Closely Related Tanacetum-Family Plants.</title>
        <authorList>
            <person name="Yamashiro T."/>
            <person name="Shiraishi A."/>
            <person name="Nakayama K."/>
            <person name="Satake H."/>
        </authorList>
    </citation>
    <scope>NUCLEOTIDE SEQUENCE</scope>
</reference>
<feature type="compositionally biased region" description="Basic residues" evidence="2">
    <location>
        <begin position="33"/>
        <end position="44"/>
    </location>
</feature>
<name>A0ABQ5IS85_9ASTR</name>
<keyword evidence="1" id="KW-0175">Coiled coil</keyword>
<feature type="compositionally biased region" description="Basic and acidic residues" evidence="2">
    <location>
        <begin position="302"/>
        <end position="319"/>
    </location>
</feature>
<feature type="region of interest" description="Disordered" evidence="2">
    <location>
        <begin position="148"/>
        <end position="167"/>
    </location>
</feature>
<feature type="region of interest" description="Disordered" evidence="2">
    <location>
        <begin position="294"/>
        <end position="319"/>
    </location>
</feature>
<dbReference type="Proteomes" id="UP001151760">
    <property type="component" value="Unassembled WGS sequence"/>
</dbReference>
<comment type="caution">
    <text evidence="3">The sequence shown here is derived from an EMBL/GenBank/DDBJ whole genome shotgun (WGS) entry which is preliminary data.</text>
</comment>
<evidence type="ECO:0000256" key="1">
    <source>
        <dbReference type="SAM" id="Coils"/>
    </source>
</evidence>
<gene>
    <name evidence="3" type="ORF">Tco_1113407</name>
</gene>
<evidence type="ECO:0000313" key="4">
    <source>
        <dbReference type="Proteomes" id="UP001151760"/>
    </source>
</evidence>
<evidence type="ECO:0000256" key="2">
    <source>
        <dbReference type="SAM" id="MobiDB-lite"/>
    </source>
</evidence>
<feature type="region of interest" description="Disordered" evidence="2">
    <location>
        <begin position="337"/>
        <end position="359"/>
    </location>
</feature>